<comment type="caution">
    <text evidence="2">The sequence shown here is derived from an EMBL/GenBank/DDBJ whole genome shotgun (WGS) entry which is preliminary data.</text>
</comment>
<dbReference type="Proteomes" id="UP001376459">
    <property type="component" value="Unassembled WGS sequence"/>
</dbReference>
<protein>
    <submittedName>
        <fullName evidence="2">Uncharacterized protein</fullName>
    </submittedName>
</protein>
<evidence type="ECO:0000313" key="3">
    <source>
        <dbReference type="Proteomes" id="UP001376459"/>
    </source>
</evidence>
<feature type="region of interest" description="Disordered" evidence="1">
    <location>
        <begin position="43"/>
        <end position="63"/>
    </location>
</feature>
<reference evidence="2 3" key="1">
    <citation type="submission" date="2024-03" db="EMBL/GenBank/DDBJ databases">
        <title>Novel Streptomyces species of biotechnological and ecological value are a feature of Machair soil.</title>
        <authorList>
            <person name="Prole J.R."/>
            <person name="Goodfellow M."/>
            <person name="Allenby N."/>
            <person name="Ward A.C."/>
        </authorList>
    </citation>
    <scope>NUCLEOTIDE SEQUENCE [LARGE SCALE GENOMIC DNA]</scope>
    <source>
        <strain evidence="2 3">MS1.AVA.1</strain>
    </source>
</reference>
<name>A0ABU8UTR4_9ACTN</name>
<gene>
    <name evidence="2" type="ORF">WKI71_39960</name>
</gene>
<keyword evidence="3" id="KW-1185">Reference proteome</keyword>
<proteinExistence type="predicted"/>
<evidence type="ECO:0000313" key="2">
    <source>
        <dbReference type="EMBL" id="MEJ8672291.1"/>
    </source>
</evidence>
<accession>A0ABU8UTR4</accession>
<feature type="region of interest" description="Disordered" evidence="1">
    <location>
        <begin position="1"/>
        <end position="28"/>
    </location>
</feature>
<sequence length="63" mass="6699">MRYHGTGGSASGFGPVCPGVRLSQPASRRASWVEIQSRLTTRTGRAADGGSPALRTIRVRSTR</sequence>
<organism evidence="2 3">
    <name type="scientific">Streptomyces machairae</name>
    <dbReference type="NCBI Taxonomy" id="3134109"/>
    <lineage>
        <taxon>Bacteria</taxon>
        <taxon>Bacillati</taxon>
        <taxon>Actinomycetota</taxon>
        <taxon>Actinomycetes</taxon>
        <taxon>Kitasatosporales</taxon>
        <taxon>Streptomycetaceae</taxon>
        <taxon>Streptomyces</taxon>
    </lineage>
</organism>
<evidence type="ECO:0000256" key="1">
    <source>
        <dbReference type="SAM" id="MobiDB-lite"/>
    </source>
</evidence>
<dbReference type="EMBL" id="JBBKAK010000001">
    <property type="protein sequence ID" value="MEJ8672291.1"/>
    <property type="molecule type" value="Genomic_DNA"/>
</dbReference>
<feature type="compositionally biased region" description="Gly residues" evidence="1">
    <location>
        <begin position="1"/>
        <end position="11"/>
    </location>
</feature>